<feature type="compositionally biased region" description="Basic and acidic residues" evidence="1">
    <location>
        <begin position="487"/>
        <end position="500"/>
    </location>
</feature>
<feature type="compositionally biased region" description="Acidic residues" evidence="1">
    <location>
        <begin position="517"/>
        <end position="528"/>
    </location>
</feature>
<dbReference type="GO" id="GO:0008061">
    <property type="term" value="F:chitin binding"/>
    <property type="evidence" value="ECO:0007669"/>
    <property type="project" value="InterPro"/>
</dbReference>
<keyword evidence="5" id="KW-1185">Reference proteome</keyword>
<keyword evidence="2" id="KW-0732">Signal</keyword>
<evidence type="ECO:0000259" key="3">
    <source>
        <dbReference type="PROSITE" id="PS50940"/>
    </source>
</evidence>
<feature type="region of interest" description="Disordered" evidence="1">
    <location>
        <begin position="196"/>
        <end position="217"/>
    </location>
</feature>
<dbReference type="Proteomes" id="UP000786811">
    <property type="component" value="Unassembled WGS sequence"/>
</dbReference>
<gene>
    <name evidence="4" type="ORF">HICCMSTLAB_LOCUS975</name>
</gene>
<evidence type="ECO:0000313" key="4">
    <source>
        <dbReference type="EMBL" id="CAG5074233.1"/>
    </source>
</evidence>
<feature type="signal peptide" evidence="2">
    <location>
        <begin position="1"/>
        <end position="18"/>
    </location>
</feature>
<feature type="compositionally biased region" description="Polar residues" evidence="1">
    <location>
        <begin position="206"/>
        <end position="216"/>
    </location>
</feature>
<sequence length="759" mass="88980">MDIKFFIVLLCSFNLTLGRDVENKIKKLRGDLGEESDEDEDVVRIQWEGNGNFGKKFNVLSDIDSAESGIPWPILQPPFYYYSSSINDFDRENLSREDQKGLEENSGERNRSDSVKKLRIYEITGPGRRDEKSGENLGNVKYERKDSGKIDLEGWKNRSIGNLGEFDNNDNVRKLNEYFERKDNFERWNFGGGNFGKGSSRNFGNQSEGNSDNFGNGRNLKVLKVGENFERGNFGNDKNWRNLKVDGNLEHRDLGNDQNFKVFKVDENLGSQNFDKGENFKILNSDKHFENDKNMNFDENLERQNFGIDINSKVFNNENFEHRNFGNDQNFKILNGDKHFEHDKNMKFDENLERQNFENGRNVKVFNNNNFENDKNWKNLKVDKNLGDHNFDNDQNFKSLNNDKHFENDKNMKFDENLERTNFGIGRNLKVLKIDEKEMQSFGKKNLKVVKIGENFSPVHVRNFGNTQDNSKAHNVQILSRPRDWFDGVQKSDDRKKNESDFGWVKRPKNFENNREIDDDQNDSEETDGVVKSTTWDPSKIGGNIIKLRPVQSLSVIKPLKGSQFPRGNRKYQNSEEMSERRNWEFSRDGQLRRKEFQRVNHFKYLDSHSKFGAIPGVPGRDYPVNTEYNQRATKKFICPTHIDTHIYIADRSSRCQVFYVCYGSNSGVQMVCPDGTLFNQQLQVCDWWFNSIRVKVRLYYLVYTIAGKNRRDIRSFILPPSSRKSRLFNPAFNIFRIVTWIFQFDQNRFFDTGIAKFE</sequence>
<evidence type="ECO:0000256" key="2">
    <source>
        <dbReference type="SAM" id="SignalP"/>
    </source>
</evidence>
<reference evidence="4" key="1">
    <citation type="submission" date="2021-04" db="EMBL/GenBank/DDBJ databases">
        <authorList>
            <person name="Chebbi M.A.C M."/>
        </authorList>
    </citation>
    <scope>NUCLEOTIDE SEQUENCE</scope>
</reference>
<dbReference type="Gene3D" id="2.170.140.10">
    <property type="entry name" value="Chitin binding domain"/>
    <property type="match status" value="1"/>
</dbReference>
<feature type="domain" description="Chitin-binding type-2" evidence="3">
    <location>
        <begin position="636"/>
        <end position="688"/>
    </location>
</feature>
<name>A0A8J2ECC5_COTCN</name>
<feature type="chain" id="PRO_5035189908" description="Chitin-binding type-2 domain-containing protein" evidence="2">
    <location>
        <begin position="19"/>
        <end position="759"/>
    </location>
</feature>
<dbReference type="InterPro" id="IPR036508">
    <property type="entry name" value="Chitin-bd_dom_sf"/>
</dbReference>
<dbReference type="PROSITE" id="PS50940">
    <property type="entry name" value="CHIT_BIND_II"/>
    <property type="match status" value="1"/>
</dbReference>
<accession>A0A8J2ECC5</accession>
<dbReference type="AlphaFoldDB" id="A0A8J2ECC5"/>
<feature type="region of interest" description="Disordered" evidence="1">
    <location>
        <begin position="487"/>
        <end position="535"/>
    </location>
</feature>
<dbReference type="SMART" id="SM00494">
    <property type="entry name" value="ChtBD2"/>
    <property type="match status" value="1"/>
</dbReference>
<dbReference type="SUPFAM" id="SSF57625">
    <property type="entry name" value="Invertebrate chitin-binding proteins"/>
    <property type="match status" value="1"/>
</dbReference>
<protein>
    <recommendedName>
        <fullName evidence="3">Chitin-binding type-2 domain-containing protein</fullName>
    </recommendedName>
</protein>
<dbReference type="GO" id="GO:0005576">
    <property type="term" value="C:extracellular region"/>
    <property type="evidence" value="ECO:0007669"/>
    <property type="project" value="InterPro"/>
</dbReference>
<evidence type="ECO:0000256" key="1">
    <source>
        <dbReference type="SAM" id="MobiDB-lite"/>
    </source>
</evidence>
<evidence type="ECO:0000313" key="5">
    <source>
        <dbReference type="Proteomes" id="UP000786811"/>
    </source>
</evidence>
<proteinExistence type="predicted"/>
<dbReference type="EMBL" id="CAJNRD030001114">
    <property type="protein sequence ID" value="CAG5074233.1"/>
    <property type="molecule type" value="Genomic_DNA"/>
</dbReference>
<dbReference type="InterPro" id="IPR002557">
    <property type="entry name" value="Chitin-bd_dom"/>
</dbReference>
<organism evidence="4 5">
    <name type="scientific">Cotesia congregata</name>
    <name type="common">Parasitoid wasp</name>
    <name type="synonym">Apanteles congregatus</name>
    <dbReference type="NCBI Taxonomy" id="51543"/>
    <lineage>
        <taxon>Eukaryota</taxon>
        <taxon>Metazoa</taxon>
        <taxon>Ecdysozoa</taxon>
        <taxon>Arthropoda</taxon>
        <taxon>Hexapoda</taxon>
        <taxon>Insecta</taxon>
        <taxon>Pterygota</taxon>
        <taxon>Neoptera</taxon>
        <taxon>Endopterygota</taxon>
        <taxon>Hymenoptera</taxon>
        <taxon>Apocrita</taxon>
        <taxon>Ichneumonoidea</taxon>
        <taxon>Braconidae</taxon>
        <taxon>Microgastrinae</taxon>
        <taxon>Cotesia</taxon>
    </lineage>
</organism>
<comment type="caution">
    <text evidence="4">The sequence shown here is derived from an EMBL/GenBank/DDBJ whole genome shotgun (WGS) entry which is preliminary data.</text>
</comment>
<dbReference type="OrthoDB" id="6514762at2759"/>
<dbReference type="Pfam" id="PF01607">
    <property type="entry name" value="CBM_14"/>
    <property type="match status" value="1"/>
</dbReference>